<feature type="region of interest" description="Disordered" evidence="5">
    <location>
        <begin position="1"/>
        <end position="37"/>
    </location>
</feature>
<evidence type="ECO:0000256" key="4">
    <source>
        <dbReference type="PROSITE-ProRule" id="PRU00723"/>
    </source>
</evidence>
<evidence type="ECO:0000313" key="9">
    <source>
        <dbReference type="Proteomes" id="UP001620626"/>
    </source>
</evidence>
<sequence length="240" mass="27586">MVQEINSATATTHNQSHNQQPLPPNSPNPSLSSKSNCDDEEKWRHLMEKHHELCDLEKCLGKRINGLFVCQFSNIPGHLYSQYLRHRRRQGAFKTKPCRNYYGPSRFCPAGDQCSFFHEMDEKRELLQPTLGTNLLLNGECGVDPSLHSFALFEASDNGHAPQMVFCGNDDQHQQTLDSLIDLVTDTYQRMCKQVITTDELVHSVKKYHQMQQQKSDAEFAKSFHPFGESYPLKNLRMDL</sequence>
<proteinExistence type="predicted"/>
<keyword evidence="2 4" id="KW-0863">Zinc-finger</keyword>
<dbReference type="PROSITE" id="PS50103">
    <property type="entry name" value="ZF_C3H1"/>
    <property type="match status" value="1"/>
</dbReference>
<keyword evidence="3 4" id="KW-0862">Zinc</keyword>
<keyword evidence="1 4" id="KW-0479">Metal-binding</keyword>
<dbReference type="Proteomes" id="UP001620626">
    <property type="component" value="Unassembled WGS sequence"/>
</dbReference>
<dbReference type="InterPro" id="IPR000571">
    <property type="entry name" value="Znf_CCCH"/>
</dbReference>
<keyword evidence="9" id="KW-1185">Reference proteome</keyword>
<evidence type="ECO:0000256" key="5">
    <source>
        <dbReference type="SAM" id="MobiDB-lite"/>
    </source>
</evidence>
<organism evidence="7 9">
    <name type="scientific">Heterodera trifolii</name>
    <dbReference type="NCBI Taxonomy" id="157864"/>
    <lineage>
        <taxon>Eukaryota</taxon>
        <taxon>Metazoa</taxon>
        <taxon>Ecdysozoa</taxon>
        <taxon>Nematoda</taxon>
        <taxon>Chromadorea</taxon>
        <taxon>Rhabditida</taxon>
        <taxon>Tylenchina</taxon>
        <taxon>Tylenchomorpha</taxon>
        <taxon>Tylenchoidea</taxon>
        <taxon>Heteroderidae</taxon>
        <taxon>Heteroderinae</taxon>
        <taxon>Heterodera</taxon>
    </lineage>
</organism>
<feature type="zinc finger region" description="C3H1-type" evidence="4">
    <location>
        <begin position="92"/>
        <end position="121"/>
    </location>
</feature>
<evidence type="ECO:0000256" key="2">
    <source>
        <dbReference type="ARBA" id="ARBA00022771"/>
    </source>
</evidence>
<gene>
    <name evidence="8" type="ORF">niasHT_010348</name>
    <name evidence="7" type="ORF">niasHT_016287</name>
</gene>
<evidence type="ECO:0000256" key="1">
    <source>
        <dbReference type="ARBA" id="ARBA00022723"/>
    </source>
</evidence>
<evidence type="ECO:0000256" key="3">
    <source>
        <dbReference type="ARBA" id="ARBA00022833"/>
    </source>
</evidence>
<reference evidence="7 9" key="1">
    <citation type="submission" date="2024-10" db="EMBL/GenBank/DDBJ databases">
        <authorList>
            <person name="Kim D."/>
        </authorList>
    </citation>
    <scope>NUCLEOTIDE SEQUENCE [LARGE SCALE GENOMIC DNA]</scope>
    <source>
        <strain evidence="7">BH-2024</strain>
    </source>
</reference>
<dbReference type="Gene3D" id="4.10.1000.10">
    <property type="entry name" value="Zinc finger, CCCH-type"/>
    <property type="match status" value="1"/>
</dbReference>
<feature type="domain" description="C3H1-type" evidence="6">
    <location>
        <begin position="92"/>
        <end position="121"/>
    </location>
</feature>
<dbReference type="GO" id="GO:0008270">
    <property type="term" value="F:zinc ion binding"/>
    <property type="evidence" value="ECO:0007669"/>
    <property type="project" value="UniProtKB-KW"/>
</dbReference>
<feature type="compositionally biased region" description="Polar residues" evidence="5">
    <location>
        <begin position="1"/>
        <end position="12"/>
    </location>
</feature>
<dbReference type="EMBL" id="JBICBT010000411">
    <property type="protein sequence ID" value="KAL3114656.1"/>
    <property type="molecule type" value="Genomic_DNA"/>
</dbReference>
<evidence type="ECO:0000259" key="6">
    <source>
        <dbReference type="PROSITE" id="PS50103"/>
    </source>
</evidence>
<dbReference type="InterPro" id="IPR036855">
    <property type="entry name" value="Znf_CCCH_sf"/>
</dbReference>
<dbReference type="AlphaFoldDB" id="A0ABD2LHS1"/>
<dbReference type="EMBL" id="JBICBT010000109">
    <property type="protein sequence ID" value="KAL3123178.1"/>
    <property type="molecule type" value="Genomic_DNA"/>
</dbReference>
<evidence type="ECO:0000313" key="8">
    <source>
        <dbReference type="EMBL" id="KAL3123178.1"/>
    </source>
</evidence>
<evidence type="ECO:0000313" key="7">
    <source>
        <dbReference type="EMBL" id="KAL3114656.1"/>
    </source>
</evidence>
<accession>A0ABD2LHS1</accession>
<dbReference type="SUPFAM" id="SSF90229">
    <property type="entry name" value="CCCH zinc finger"/>
    <property type="match status" value="1"/>
</dbReference>
<comment type="caution">
    <text evidence="7">The sequence shown here is derived from an EMBL/GenBank/DDBJ whole genome shotgun (WGS) entry which is preliminary data.</text>
</comment>
<protein>
    <recommendedName>
        <fullName evidence="6">C3H1-type domain-containing protein</fullName>
    </recommendedName>
</protein>
<name>A0ABD2LHS1_9BILA</name>